<evidence type="ECO:0000313" key="3">
    <source>
        <dbReference type="Proteomes" id="UP000076858"/>
    </source>
</evidence>
<keyword evidence="3" id="KW-1185">Reference proteome</keyword>
<name>A0A164JQ01_9CRUS</name>
<dbReference type="AlphaFoldDB" id="A0A164JQ01"/>
<comment type="caution">
    <text evidence="2">The sequence shown here is derived from an EMBL/GenBank/DDBJ whole genome shotgun (WGS) entry which is preliminary data.</text>
</comment>
<accession>A0A164JQ01</accession>
<feature type="compositionally biased region" description="Polar residues" evidence="1">
    <location>
        <begin position="35"/>
        <end position="45"/>
    </location>
</feature>
<organism evidence="2 3">
    <name type="scientific">Daphnia magna</name>
    <dbReference type="NCBI Taxonomy" id="35525"/>
    <lineage>
        <taxon>Eukaryota</taxon>
        <taxon>Metazoa</taxon>
        <taxon>Ecdysozoa</taxon>
        <taxon>Arthropoda</taxon>
        <taxon>Crustacea</taxon>
        <taxon>Branchiopoda</taxon>
        <taxon>Diplostraca</taxon>
        <taxon>Cladocera</taxon>
        <taxon>Anomopoda</taxon>
        <taxon>Daphniidae</taxon>
        <taxon>Daphnia</taxon>
    </lineage>
</organism>
<dbReference type="EMBL" id="LRGB01004126">
    <property type="protein sequence ID" value="KZS02542.1"/>
    <property type="molecule type" value="Genomic_DNA"/>
</dbReference>
<evidence type="ECO:0000313" key="2">
    <source>
        <dbReference type="EMBL" id="KZS02542.1"/>
    </source>
</evidence>
<sequence length="60" mass="6777">MRKNPNRLTDALSTAEISTKTSFSFRHTLSVEHNYQNEQEDAQNSLRHRPGKPPPLTTGA</sequence>
<feature type="region of interest" description="Disordered" evidence="1">
    <location>
        <begin position="35"/>
        <end position="60"/>
    </location>
</feature>
<reference evidence="2 3" key="1">
    <citation type="submission" date="2016-03" db="EMBL/GenBank/DDBJ databases">
        <title>EvidentialGene: Evidence-directed Construction of Genes on Genomes.</title>
        <authorList>
            <person name="Gilbert D.G."/>
            <person name="Choi J.-H."/>
            <person name="Mockaitis K."/>
            <person name="Colbourne J."/>
            <person name="Pfrender M."/>
        </authorList>
    </citation>
    <scope>NUCLEOTIDE SEQUENCE [LARGE SCALE GENOMIC DNA]</scope>
    <source>
        <strain evidence="2 3">Xinb3</strain>
        <tissue evidence="2">Complete organism</tissue>
    </source>
</reference>
<evidence type="ECO:0000256" key="1">
    <source>
        <dbReference type="SAM" id="MobiDB-lite"/>
    </source>
</evidence>
<gene>
    <name evidence="2" type="ORF">APZ42_000381</name>
</gene>
<dbReference type="Proteomes" id="UP000076858">
    <property type="component" value="Unassembled WGS sequence"/>
</dbReference>
<proteinExistence type="predicted"/>
<protein>
    <submittedName>
        <fullName evidence="2">Uncharacterized protein</fullName>
    </submittedName>
</protein>